<keyword evidence="1" id="KW-0863">Zinc-finger</keyword>
<evidence type="ECO:0000256" key="1">
    <source>
        <dbReference type="PROSITE-ProRule" id="PRU00042"/>
    </source>
</evidence>
<feature type="compositionally biased region" description="Polar residues" evidence="2">
    <location>
        <begin position="89"/>
        <end position="108"/>
    </location>
</feature>
<proteinExistence type="predicted"/>
<dbReference type="Gene3D" id="3.30.160.60">
    <property type="entry name" value="Classic Zinc Finger"/>
    <property type="match status" value="1"/>
</dbReference>
<feature type="compositionally biased region" description="Polar residues" evidence="2">
    <location>
        <begin position="817"/>
        <end position="827"/>
    </location>
</feature>
<feature type="compositionally biased region" description="Low complexity" evidence="2">
    <location>
        <begin position="290"/>
        <end position="300"/>
    </location>
</feature>
<evidence type="ECO:0000313" key="4">
    <source>
        <dbReference type="EMBL" id="KAG5162537.1"/>
    </source>
</evidence>
<sequence>MGGDHKCPVCQATFTRPQHVARHMRSHPLLSIAPNLTHFALQILATGRINVSIAEISSPGAKCVQRKCRCTFVKFHRQTAPAGPGHNTVRPNGSVSSTGLVSMPSASTSRLPIFPPQPEDDFILGPPPTGASAGGVHTMAETLYNSNSFAFPALYPTDPQPSLGGADPVDYASKYRAQAQAELFGPGRSGLGTGLTPLYDPRGGASASTGAAGWLGWDSAPQQQQGDGYHGHHQQQHHQEHGRHTDMIPASSGASAMHDKHLLQQQQQQQPPPPHYMPMAIPYPGARSDSGVGPSASGTSTSGGAGASVGVGVGGDADAGRRRSIDFTSDFGGTQSSSSVAGGGGAGGMGEYEYDYDYERFSGGSVSDGDGERDGSASVGARRSVQSSAASSSVHLPLGVGVGVGVGVGGVGGMGGLLQHQQQQQQQHGLGQSQIQQHQQHQQRHHQHQHQNEQRQHQQQQQQQRQHQHQQALFDAGYNLGLIPDRPSTASTSSSSSSHQPHHSRGGSFGDGGGSSTGGYAPSSHDERQEFSSAFGLMSLDDPNVIAGLAVDGQPFFSDPEHAHNQQAQAQAQARLLGQDMDTPMPMKQESSAGGLLQLPLDTKLQTPSRDTDTRELREFWKQYMRTPLSGPGPVLGMGDVQGGTSSKGTTTPYRRQRVASMPSVKTPVMERDHFYSEKDHQQQQQQQTGANVNAGESERDRKMGPTSSMRTTLHGDHEDLRSYEAAVLARKAPTNLNLQIRKPFRGRGNAPNNYGARPRSAVDPPTTSISSSLANAFGNSSNNTAASGSTGQQQQHVPPSAPPGRVSFAVKKEDSTSPSIAQSRGSSVAVEDSDGGSSNDQDSGRPSFKRLPSQTLGPANSKRAFLGFTEGNVDGAKDRQLIGWGTPNAGESTHLPAPKNQLSTMSHPDRVVASLSERRRRRMSAPGASAPLHLPMPDANANPIPIVENKGPERPYAGNTEGGATYAPAAQGGGRN</sequence>
<feature type="region of interest" description="Disordered" evidence="2">
    <location>
        <begin position="884"/>
        <end position="905"/>
    </location>
</feature>
<feature type="compositionally biased region" description="Gly residues" evidence="2">
    <location>
        <begin position="301"/>
        <end position="317"/>
    </location>
</feature>
<feature type="compositionally biased region" description="Gly residues" evidence="2">
    <location>
        <begin position="507"/>
        <end position="517"/>
    </location>
</feature>
<name>A0A8H7XKZ9_PSICU</name>
<feature type="compositionally biased region" description="Low complexity" evidence="2">
    <location>
        <begin position="486"/>
        <end position="499"/>
    </location>
</feature>
<evidence type="ECO:0000256" key="2">
    <source>
        <dbReference type="SAM" id="MobiDB-lite"/>
    </source>
</evidence>
<keyword evidence="1" id="KW-0479">Metal-binding</keyword>
<dbReference type="EMBL" id="JAFIQS010000018">
    <property type="protein sequence ID" value="KAG5162537.1"/>
    <property type="molecule type" value="Genomic_DNA"/>
</dbReference>
<feature type="compositionally biased region" description="Low complexity" evidence="2">
    <location>
        <begin position="376"/>
        <end position="393"/>
    </location>
</feature>
<feature type="region of interest" description="Disordered" evidence="2">
    <location>
        <begin position="419"/>
        <end position="528"/>
    </location>
</feature>
<evidence type="ECO:0000259" key="3">
    <source>
        <dbReference type="PROSITE" id="PS50157"/>
    </source>
</evidence>
<feature type="compositionally biased region" description="Low complexity" evidence="2">
    <location>
        <begin position="775"/>
        <end position="792"/>
    </location>
</feature>
<keyword evidence="1" id="KW-0862">Zinc</keyword>
<feature type="compositionally biased region" description="Low complexity" evidence="2">
    <location>
        <begin position="203"/>
        <end position="212"/>
    </location>
</feature>
<feature type="compositionally biased region" description="Basic and acidic residues" evidence="2">
    <location>
        <begin position="669"/>
        <end position="682"/>
    </location>
</feature>
<dbReference type="GO" id="GO:0008270">
    <property type="term" value="F:zinc ion binding"/>
    <property type="evidence" value="ECO:0007669"/>
    <property type="project" value="UniProtKB-KW"/>
</dbReference>
<reference evidence="4" key="1">
    <citation type="submission" date="2021-02" db="EMBL/GenBank/DDBJ databases">
        <title>Psilocybe cubensis genome.</title>
        <authorList>
            <person name="Mckernan K.J."/>
            <person name="Crawford S."/>
            <person name="Trippe A."/>
            <person name="Kane L.T."/>
            <person name="Mclaughlin S."/>
        </authorList>
    </citation>
    <scope>NUCLEOTIDE SEQUENCE [LARGE SCALE GENOMIC DNA]</scope>
    <source>
        <strain evidence="4">MGC-MH-2018</strain>
    </source>
</reference>
<feature type="compositionally biased region" description="Basic and acidic residues" evidence="2">
    <location>
        <begin position="237"/>
        <end position="246"/>
    </location>
</feature>
<dbReference type="PROSITE" id="PS50157">
    <property type="entry name" value="ZINC_FINGER_C2H2_2"/>
    <property type="match status" value="1"/>
</dbReference>
<dbReference type="InterPro" id="IPR013087">
    <property type="entry name" value="Znf_C2H2_type"/>
</dbReference>
<feature type="region of interest" description="Disordered" evidence="2">
    <location>
        <begin position="739"/>
        <end position="863"/>
    </location>
</feature>
<feature type="region of interest" description="Disordered" evidence="2">
    <location>
        <begin position="82"/>
        <end position="108"/>
    </location>
</feature>
<feature type="region of interest" description="Disordered" evidence="2">
    <location>
        <begin position="642"/>
        <end position="719"/>
    </location>
</feature>
<protein>
    <recommendedName>
        <fullName evidence="3">C2H2-type domain-containing protein</fullName>
    </recommendedName>
</protein>
<feature type="domain" description="C2H2-type" evidence="3">
    <location>
        <begin position="5"/>
        <end position="27"/>
    </location>
</feature>
<organism evidence="4">
    <name type="scientific">Psilocybe cubensis</name>
    <name type="common">Psychedelic mushroom</name>
    <name type="synonym">Stropharia cubensis</name>
    <dbReference type="NCBI Taxonomy" id="181762"/>
    <lineage>
        <taxon>Eukaryota</taxon>
        <taxon>Fungi</taxon>
        <taxon>Dikarya</taxon>
        <taxon>Basidiomycota</taxon>
        <taxon>Agaricomycotina</taxon>
        <taxon>Agaricomycetes</taxon>
        <taxon>Agaricomycetidae</taxon>
        <taxon>Agaricales</taxon>
        <taxon>Agaricineae</taxon>
        <taxon>Strophariaceae</taxon>
        <taxon>Psilocybe</taxon>
    </lineage>
</organism>
<feature type="compositionally biased region" description="Low complexity" evidence="2">
    <location>
        <begin position="419"/>
        <end position="440"/>
    </location>
</feature>
<feature type="region of interest" description="Disordered" evidence="2">
    <location>
        <begin position="203"/>
        <end position="346"/>
    </location>
</feature>
<comment type="caution">
    <text evidence="4">The sequence shown here is derived from an EMBL/GenBank/DDBJ whole genome shotgun (WGS) entry which is preliminary data.</text>
</comment>
<feature type="region of interest" description="Disordered" evidence="2">
    <location>
        <begin position="363"/>
        <end position="393"/>
    </location>
</feature>
<accession>A0A8H7XKZ9</accession>
<dbReference type="AlphaFoldDB" id="A0A8H7XKZ9"/>
<feature type="region of interest" description="Disordered" evidence="2">
    <location>
        <begin position="920"/>
        <end position="977"/>
    </location>
</feature>
<feature type="compositionally biased region" description="Polar residues" evidence="2">
    <location>
        <begin position="643"/>
        <end position="654"/>
    </location>
</feature>
<dbReference type="SMART" id="SM00355">
    <property type="entry name" value="ZnF_C2H2"/>
    <property type="match status" value="1"/>
</dbReference>
<dbReference type="PROSITE" id="PS00028">
    <property type="entry name" value="ZINC_FINGER_C2H2_1"/>
    <property type="match status" value="1"/>
</dbReference>
<gene>
    <name evidence="4" type="ORF">JR316_012422</name>
</gene>
<feature type="compositionally biased region" description="Low complexity" evidence="2">
    <location>
        <begin position="457"/>
        <end position="471"/>
    </location>
</feature>